<comment type="caution">
    <text evidence="1">The sequence shown here is derived from an EMBL/GenBank/DDBJ whole genome shotgun (WGS) entry which is preliminary data.</text>
</comment>
<organism evidence="1 2">
    <name type="scientific">Protopolystoma xenopodis</name>
    <dbReference type="NCBI Taxonomy" id="117903"/>
    <lineage>
        <taxon>Eukaryota</taxon>
        <taxon>Metazoa</taxon>
        <taxon>Spiralia</taxon>
        <taxon>Lophotrochozoa</taxon>
        <taxon>Platyhelminthes</taxon>
        <taxon>Monogenea</taxon>
        <taxon>Polyopisthocotylea</taxon>
        <taxon>Polystomatidea</taxon>
        <taxon>Polystomatidae</taxon>
        <taxon>Protopolystoma</taxon>
    </lineage>
</organism>
<accession>A0A448X9F1</accession>
<sequence length="49" mass="5675">MQPRYPILLTRLPSVSECRSEQVLLFGAAAGKHWWHRLLQRPCCHAFLG</sequence>
<evidence type="ECO:0000313" key="1">
    <source>
        <dbReference type="EMBL" id="VEL31467.1"/>
    </source>
</evidence>
<dbReference type="Proteomes" id="UP000784294">
    <property type="component" value="Unassembled WGS sequence"/>
</dbReference>
<evidence type="ECO:0000313" key="2">
    <source>
        <dbReference type="Proteomes" id="UP000784294"/>
    </source>
</evidence>
<keyword evidence="2" id="KW-1185">Reference proteome</keyword>
<reference evidence="1" key="1">
    <citation type="submission" date="2018-11" db="EMBL/GenBank/DDBJ databases">
        <authorList>
            <consortium name="Pathogen Informatics"/>
        </authorList>
    </citation>
    <scope>NUCLEOTIDE SEQUENCE</scope>
</reference>
<protein>
    <submittedName>
        <fullName evidence="1">Uncharacterized protein</fullName>
    </submittedName>
</protein>
<name>A0A448X9F1_9PLAT</name>
<dbReference type="AlphaFoldDB" id="A0A448X9F1"/>
<dbReference type="EMBL" id="CAAALY010122716">
    <property type="protein sequence ID" value="VEL31467.1"/>
    <property type="molecule type" value="Genomic_DNA"/>
</dbReference>
<gene>
    <name evidence="1" type="ORF">PXEA_LOCUS24907</name>
</gene>
<proteinExistence type="predicted"/>